<gene>
    <name evidence="3" type="ORF">SSP24_63670</name>
</gene>
<feature type="signal peptide" evidence="2">
    <location>
        <begin position="1"/>
        <end position="29"/>
    </location>
</feature>
<dbReference type="OrthoDB" id="4332164at2"/>
<name>A0A4Y3VNW9_9ACTN</name>
<dbReference type="EMBL" id="BJND01000057">
    <property type="protein sequence ID" value="GEC08712.1"/>
    <property type="molecule type" value="Genomic_DNA"/>
</dbReference>
<keyword evidence="2" id="KW-0732">Signal</keyword>
<protein>
    <recommendedName>
        <fullName evidence="5">CBM2 domain-containing protein</fullName>
    </recommendedName>
</protein>
<reference evidence="3 4" key="1">
    <citation type="submission" date="2019-06" db="EMBL/GenBank/DDBJ databases">
        <title>Whole genome shotgun sequence of Streptomyces spinoverrucosus NBRC 14228.</title>
        <authorList>
            <person name="Hosoyama A."/>
            <person name="Uohara A."/>
            <person name="Ohji S."/>
            <person name="Ichikawa N."/>
        </authorList>
    </citation>
    <scope>NUCLEOTIDE SEQUENCE [LARGE SCALE GENOMIC DNA]</scope>
    <source>
        <strain evidence="3 4">NBRC 14228</strain>
    </source>
</reference>
<keyword evidence="4" id="KW-1185">Reference proteome</keyword>
<dbReference type="AlphaFoldDB" id="A0A4Y3VNW9"/>
<organism evidence="3 4">
    <name type="scientific">Streptomyces spinoverrucosus</name>
    <dbReference type="NCBI Taxonomy" id="284043"/>
    <lineage>
        <taxon>Bacteria</taxon>
        <taxon>Bacillati</taxon>
        <taxon>Actinomycetota</taxon>
        <taxon>Actinomycetes</taxon>
        <taxon>Kitasatosporales</taxon>
        <taxon>Streptomycetaceae</taxon>
        <taxon>Streptomyces</taxon>
    </lineage>
</organism>
<evidence type="ECO:0000256" key="2">
    <source>
        <dbReference type="SAM" id="SignalP"/>
    </source>
</evidence>
<feature type="region of interest" description="Disordered" evidence="1">
    <location>
        <begin position="64"/>
        <end position="150"/>
    </location>
</feature>
<proteinExistence type="predicted"/>
<accession>A0A4Y3VNW9</accession>
<evidence type="ECO:0000256" key="1">
    <source>
        <dbReference type="SAM" id="MobiDB-lite"/>
    </source>
</evidence>
<feature type="compositionally biased region" description="Pro residues" evidence="1">
    <location>
        <begin position="85"/>
        <end position="95"/>
    </location>
</feature>
<evidence type="ECO:0000313" key="3">
    <source>
        <dbReference type="EMBL" id="GEC08712.1"/>
    </source>
</evidence>
<dbReference type="RefSeq" id="WP_141313431.1">
    <property type="nucleotide sequence ID" value="NZ_BJND01000057.1"/>
</dbReference>
<sequence length="249" mass="24740">MLPRSWTRGRRRAVIGASAAVVCAGAVVAGYAGGGADDGYVAVGAGGGPSGRTAVAPTEGVRLVPLDGAGTAPGADNASRGVPSSSPPSRAPEPAPGTSGALGPTSGVPATPSVPDSGPPSADGASPGHTETPSRPPTPSPTPAAPAAPAALTVGTPVREPTDKRWCEKVTVAFHNTGGTAVRSGTVTFGTHIIGVLGIDWGTIESTEALPAPIAPGARTERTWTVCVESWRVPLGMHIETRDVSVEWE</sequence>
<evidence type="ECO:0008006" key="5">
    <source>
        <dbReference type="Google" id="ProtNLM"/>
    </source>
</evidence>
<comment type="caution">
    <text evidence="3">The sequence shown here is derived from an EMBL/GenBank/DDBJ whole genome shotgun (WGS) entry which is preliminary data.</text>
</comment>
<evidence type="ECO:0000313" key="4">
    <source>
        <dbReference type="Proteomes" id="UP000317881"/>
    </source>
</evidence>
<dbReference type="Proteomes" id="UP000317881">
    <property type="component" value="Unassembled WGS sequence"/>
</dbReference>
<feature type="compositionally biased region" description="Pro residues" evidence="1">
    <location>
        <begin position="134"/>
        <end position="146"/>
    </location>
</feature>
<feature type="chain" id="PRO_5039269777" description="CBM2 domain-containing protein" evidence="2">
    <location>
        <begin position="30"/>
        <end position="249"/>
    </location>
</feature>